<organism evidence="3 4">
    <name type="scientific">Myxococcus llanfairpwllgwyngyllgogerychwyrndrobwllllantysiliogogogochensis</name>
    <dbReference type="NCBI Taxonomy" id="2590453"/>
    <lineage>
        <taxon>Bacteria</taxon>
        <taxon>Pseudomonadati</taxon>
        <taxon>Myxococcota</taxon>
        <taxon>Myxococcia</taxon>
        <taxon>Myxococcales</taxon>
        <taxon>Cystobacterineae</taxon>
        <taxon>Myxococcaceae</taxon>
        <taxon>Myxococcus</taxon>
    </lineage>
</organism>
<dbReference type="GO" id="GO:0030163">
    <property type="term" value="P:protein catabolic process"/>
    <property type="evidence" value="ECO:0007669"/>
    <property type="project" value="InterPro"/>
</dbReference>
<gene>
    <name evidence="1" type="primary">clpS</name>
    <name evidence="3" type="ORF">FJV41_28305</name>
</gene>
<dbReference type="InterPro" id="IPR022935">
    <property type="entry name" value="ClpS"/>
</dbReference>
<sequence>MAQKDEHDSSVVTETVPKQKLKKPTLYKVLLHNDNYTTREFVVAVLREVFHKSESDAVQIMLHVHYNGVGVAGVYTFEVAETKLKTVEAAARDNGFPLRLSMEPEEG</sequence>
<dbReference type="EMBL" id="VIFM01000133">
    <property type="protein sequence ID" value="TQF12585.1"/>
    <property type="molecule type" value="Genomic_DNA"/>
</dbReference>
<keyword evidence="3" id="KW-0378">Hydrolase</keyword>
<dbReference type="Pfam" id="PF02617">
    <property type="entry name" value="ClpS"/>
    <property type="match status" value="1"/>
</dbReference>
<accession>A0A540WU86</accession>
<dbReference type="RefSeq" id="WP_141645688.1">
    <property type="nucleotide sequence ID" value="NZ_VIFM01000133.1"/>
</dbReference>
<dbReference type="PANTHER" id="PTHR33473:SF19">
    <property type="entry name" value="ATP-DEPENDENT CLP PROTEASE ADAPTER PROTEIN CLPS"/>
    <property type="match status" value="1"/>
</dbReference>
<dbReference type="FunFam" id="3.30.1390.10:FF:000002">
    <property type="entry name" value="ATP-dependent Clp protease adapter protein ClpS"/>
    <property type="match status" value="1"/>
</dbReference>
<protein>
    <recommendedName>
        <fullName evidence="1">ATP-dependent Clp protease adapter protein ClpS</fullName>
    </recommendedName>
</protein>
<dbReference type="InterPro" id="IPR014719">
    <property type="entry name" value="Ribosomal_bL12_C/ClpS-like"/>
</dbReference>
<evidence type="ECO:0000256" key="1">
    <source>
        <dbReference type="HAMAP-Rule" id="MF_00302"/>
    </source>
</evidence>
<dbReference type="GO" id="GO:0008233">
    <property type="term" value="F:peptidase activity"/>
    <property type="evidence" value="ECO:0007669"/>
    <property type="project" value="UniProtKB-KW"/>
</dbReference>
<dbReference type="PANTHER" id="PTHR33473">
    <property type="entry name" value="ATP-DEPENDENT CLP PROTEASE ADAPTER PROTEIN CLPS1, CHLOROPLASTIC"/>
    <property type="match status" value="1"/>
</dbReference>
<keyword evidence="4" id="KW-1185">Reference proteome</keyword>
<dbReference type="InterPro" id="IPR003769">
    <property type="entry name" value="ClpS_core"/>
</dbReference>
<evidence type="ECO:0000313" key="4">
    <source>
        <dbReference type="Proteomes" id="UP000315369"/>
    </source>
</evidence>
<comment type="similarity">
    <text evidence="1">Belongs to the ClpS family.</text>
</comment>
<dbReference type="AlphaFoldDB" id="A0A540WU86"/>
<evidence type="ECO:0000313" key="3">
    <source>
        <dbReference type="EMBL" id="TQF12585.1"/>
    </source>
</evidence>
<dbReference type="SUPFAM" id="SSF54736">
    <property type="entry name" value="ClpS-like"/>
    <property type="match status" value="1"/>
</dbReference>
<comment type="function">
    <text evidence="1">Involved in the modulation of the specificity of the ClpAP-mediated ATP-dependent protein degradation.</text>
</comment>
<dbReference type="GO" id="GO:0006508">
    <property type="term" value="P:proteolysis"/>
    <property type="evidence" value="ECO:0007669"/>
    <property type="project" value="UniProtKB-UniRule"/>
</dbReference>
<comment type="caution">
    <text evidence="3">The sequence shown here is derived from an EMBL/GenBank/DDBJ whole genome shotgun (WGS) entry which is preliminary data.</text>
</comment>
<feature type="domain" description="Adaptor protein ClpS core" evidence="2">
    <location>
        <begin position="22"/>
        <end position="100"/>
    </location>
</feature>
<reference evidence="3 4" key="1">
    <citation type="submission" date="2019-06" db="EMBL/GenBank/DDBJ databases">
        <authorList>
            <person name="Livingstone P."/>
            <person name="Whitworth D."/>
        </authorList>
    </citation>
    <scope>NUCLEOTIDE SEQUENCE [LARGE SCALE GENOMIC DNA]</scope>
    <source>
        <strain evidence="3 4">AM401</strain>
    </source>
</reference>
<keyword evidence="3" id="KW-0645">Protease</keyword>
<dbReference type="HAMAP" id="MF_00302">
    <property type="entry name" value="ClpS"/>
    <property type="match status" value="1"/>
</dbReference>
<comment type="subunit">
    <text evidence="1">Binds to the N-terminal domain of the chaperone ClpA.</text>
</comment>
<dbReference type="Proteomes" id="UP000315369">
    <property type="component" value="Unassembled WGS sequence"/>
</dbReference>
<name>A0A540WU86_9BACT</name>
<proteinExistence type="inferred from homology"/>
<dbReference type="Gene3D" id="3.30.1390.10">
    <property type="match status" value="1"/>
</dbReference>
<dbReference type="OrthoDB" id="9796121at2"/>
<evidence type="ECO:0000259" key="2">
    <source>
        <dbReference type="Pfam" id="PF02617"/>
    </source>
</evidence>